<dbReference type="AlphaFoldDB" id="A0AAI9HUB3"/>
<proteinExistence type="predicted"/>
<dbReference type="NCBIfam" id="NF041471">
    <property type="entry name" value="phage_reg_YmfL"/>
    <property type="match status" value="1"/>
</dbReference>
<reference evidence="1" key="1">
    <citation type="submission" date="2024-02" db="EMBL/GenBank/DDBJ databases">
        <authorList>
            <consortium name="Clinical and Environmental Microbiology Branch: Whole genome sequencing antimicrobial resistance pathogens in the healthcare setting"/>
        </authorList>
    </citation>
    <scope>NUCLEOTIDE SEQUENCE</scope>
    <source>
        <strain evidence="1">2023KU-00017</strain>
    </source>
</reference>
<accession>A0AAI9HUB3</accession>
<dbReference type="InterPro" id="IPR048188">
    <property type="entry name" value="YmfL-like"/>
</dbReference>
<dbReference type="EMBL" id="ABKJEP030000035">
    <property type="protein sequence ID" value="EMO9457177.1"/>
    <property type="molecule type" value="Genomic_DNA"/>
</dbReference>
<dbReference type="GO" id="GO:0003677">
    <property type="term" value="F:DNA binding"/>
    <property type="evidence" value="ECO:0007669"/>
    <property type="project" value="InterPro"/>
</dbReference>
<evidence type="ECO:0000313" key="1">
    <source>
        <dbReference type="EMBL" id="EMO9457177.1"/>
    </source>
</evidence>
<comment type="caution">
    <text evidence="1">The sequence shown here is derived from an EMBL/GenBank/DDBJ whole genome shotgun (WGS) entry which is preliminary data.</text>
</comment>
<organism evidence="1">
    <name type="scientific">Morganella morganii</name>
    <name type="common">Proteus morganii</name>
    <dbReference type="NCBI Taxonomy" id="582"/>
    <lineage>
        <taxon>Bacteria</taxon>
        <taxon>Pseudomonadati</taxon>
        <taxon>Pseudomonadota</taxon>
        <taxon>Gammaproteobacteria</taxon>
        <taxon>Enterobacterales</taxon>
        <taxon>Morganellaceae</taxon>
        <taxon>Morganella</taxon>
    </lineage>
</organism>
<dbReference type="InterPro" id="IPR009679">
    <property type="entry name" value="Phage_186_CII-like"/>
</dbReference>
<protein>
    <submittedName>
        <fullName evidence="1">Uncharacterized protein</fullName>
    </submittedName>
</protein>
<gene>
    <name evidence="1" type="ORF">PN925_002560</name>
</gene>
<dbReference type="Pfam" id="PF06892">
    <property type="entry name" value="Phage_CP76"/>
    <property type="match status" value="1"/>
</dbReference>
<sequence length="161" mass="18505">MKNKLPKEIPIVDLKQRVSDFVESYPGGHEALAAILNIRLPAFRNRFNEKNGTGYFTLGQLETLEDLSEEKFLADYFNERIGRVSYQKPDAGALDSVELHDLRMRVDQRKAALSMCIGESISNDGYIDEKEAIEIIRKHNRCIAAETEYRHSLIEIYRKKG</sequence>
<dbReference type="RefSeq" id="WP_049246711.1">
    <property type="nucleotide sequence ID" value="NZ_CP048806.1"/>
</dbReference>
<name>A0AAI9HUB3_MORMO</name>